<comment type="caution">
    <text evidence="1">The sequence shown here is derived from an EMBL/GenBank/DDBJ whole genome shotgun (WGS) entry which is preliminary data.</text>
</comment>
<evidence type="ECO:0000313" key="1">
    <source>
        <dbReference type="EMBL" id="KAK2562587.1"/>
    </source>
</evidence>
<dbReference type="PANTHER" id="PTHR46601">
    <property type="entry name" value="ULP_PROTEASE DOMAIN-CONTAINING PROTEIN"/>
    <property type="match status" value="1"/>
</dbReference>
<reference evidence="1" key="2">
    <citation type="journal article" date="2023" name="Science">
        <title>Genomic signatures of disease resistance in endangered staghorn corals.</title>
        <authorList>
            <person name="Vollmer S.V."/>
            <person name="Selwyn J.D."/>
            <person name="Despard B.A."/>
            <person name="Roesel C.L."/>
        </authorList>
    </citation>
    <scope>NUCLEOTIDE SEQUENCE</scope>
    <source>
        <strain evidence="1">K2</strain>
    </source>
</reference>
<accession>A0AAD9QJX9</accession>
<gene>
    <name evidence="1" type="ORF">P5673_014272</name>
</gene>
<organism evidence="1 2">
    <name type="scientific">Acropora cervicornis</name>
    <name type="common">Staghorn coral</name>
    <dbReference type="NCBI Taxonomy" id="6130"/>
    <lineage>
        <taxon>Eukaryota</taxon>
        <taxon>Metazoa</taxon>
        <taxon>Cnidaria</taxon>
        <taxon>Anthozoa</taxon>
        <taxon>Hexacorallia</taxon>
        <taxon>Scleractinia</taxon>
        <taxon>Astrocoeniina</taxon>
        <taxon>Acroporidae</taxon>
        <taxon>Acropora</taxon>
    </lineage>
</organism>
<keyword evidence="2" id="KW-1185">Reference proteome</keyword>
<proteinExistence type="predicted"/>
<sequence length="481" mass="55123">MRERVDRKEYVKHAKHVLEKSQTEAFIDFKTEYPDVQIKQRKFETLKLFLVKAAKEKDRRSCLCRKHVEIQVVFKDCMKFRKSALQNSVRLVPVPGTVTEAVNVTLCPKPDGSPYHNLKCLQRQCPDCGVSKFAFLPEELLKDGPATKWRRYNYIGTGKFLSNGQEKKKIALITKETPPHELFSYFSSLLEDYPYHSFMAKWQREQMDNLLEHLPLNEIACVHDYSESYCCRQQDEIQSEYFDVAQVSLHISVLYRHAVASVDGRESTEDEPVTIKEHIFVISDDVTQDYDSVHKAQELIDKYLKEESKAPVVKVHEFTDGCAAQYKSRHCVGDLSCCLADFGYQINRNYFETSHAKGEQDAAGSNVKQKTAVIRNGKDMQGFLSSSFTSPAATTFSSRTKPVGLQRRKFFYVPATGNEAVVRNRPGCRFGELKGIHKIHCVKTTAEQGKVFVCDRTCNCLNCIHGDETNCSNKEWLDAWK</sequence>
<dbReference type="EMBL" id="JARQWQ010000028">
    <property type="protein sequence ID" value="KAK2562587.1"/>
    <property type="molecule type" value="Genomic_DNA"/>
</dbReference>
<dbReference type="AlphaFoldDB" id="A0AAD9QJX9"/>
<reference evidence="1" key="1">
    <citation type="journal article" date="2023" name="G3 (Bethesda)">
        <title>Whole genome assembly and annotation of the endangered Caribbean coral Acropora cervicornis.</title>
        <authorList>
            <person name="Selwyn J.D."/>
            <person name="Vollmer S.V."/>
        </authorList>
    </citation>
    <scope>NUCLEOTIDE SEQUENCE</scope>
    <source>
        <strain evidence="1">K2</strain>
    </source>
</reference>
<protein>
    <submittedName>
        <fullName evidence="1">Uncharacterized protein</fullName>
    </submittedName>
</protein>
<evidence type="ECO:0000313" key="2">
    <source>
        <dbReference type="Proteomes" id="UP001249851"/>
    </source>
</evidence>
<dbReference type="Proteomes" id="UP001249851">
    <property type="component" value="Unassembled WGS sequence"/>
</dbReference>
<dbReference type="PANTHER" id="PTHR46601:SF1">
    <property type="entry name" value="ADF-H DOMAIN-CONTAINING PROTEIN"/>
    <property type="match status" value="1"/>
</dbReference>
<name>A0AAD9QJX9_ACRCE</name>